<dbReference type="Pfam" id="PF23744">
    <property type="entry name" value="ARM_LRRK2"/>
    <property type="match status" value="1"/>
</dbReference>
<accession>A0ABV0URP3</accession>
<evidence type="ECO:0000313" key="2">
    <source>
        <dbReference type="EMBL" id="MEQ2247257.1"/>
    </source>
</evidence>
<proteinExistence type="predicted"/>
<dbReference type="EMBL" id="JAHRIQ010081582">
    <property type="protein sequence ID" value="MEQ2247257.1"/>
    <property type="molecule type" value="Genomic_DNA"/>
</dbReference>
<dbReference type="InterPro" id="IPR056597">
    <property type="entry name" value="ARM_LRRK2"/>
</dbReference>
<sequence>MDNREELAERLKKLLVRLKTPQEDRQLSTLIQILKDLLSLARTEHAAELFEDKDVHLPLTVVLSSYMSSKRVQQVGLSLLCQLFEICPNTLEELTRPLQASREWEILGVHQHILKALSQYITDPQVTMFGLRALAVLLRSAQRNLDCAATAGAWHRHPHATDMAAARFHTSPLPSTERTVIRSLVMPSSAVARSIQNLAIVRPS</sequence>
<gene>
    <name evidence="2" type="ORF">ILYODFUR_007509</name>
</gene>
<comment type="caution">
    <text evidence="2">The sequence shown here is derived from an EMBL/GenBank/DDBJ whole genome shotgun (WGS) entry which is preliminary data.</text>
</comment>
<evidence type="ECO:0000313" key="3">
    <source>
        <dbReference type="Proteomes" id="UP001482620"/>
    </source>
</evidence>
<feature type="domain" description="LRRK2 ARM repeat" evidence="1">
    <location>
        <begin position="12"/>
        <end position="142"/>
    </location>
</feature>
<dbReference type="Proteomes" id="UP001482620">
    <property type="component" value="Unassembled WGS sequence"/>
</dbReference>
<dbReference type="InterPro" id="IPR016024">
    <property type="entry name" value="ARM-type_fold"/>
</dbReference>
<reference evidence="2 3" key="1">
    <citation type="submission" date="2021-06" db="EMBL/GenBank/DDBJ databases">
        <authorList>
            <person name="Palmer J.M."/>
        </authorList>
    </citation>
    <scope>NUCLEOTIDE SEQUENCE [LARGE SCALE GENOMIC DNA]</scope>
    <source>
        <strain evidence="3">if_2019</strain>
        <tissue evidence="2">Muscle</tissue>
    </source>
</reference>
<name>A0ABV0URP3_9TELE</name>
<evidence type="ECO:0000259" key="1">
    <source>
        <dbReference type="Pfam" id="PF23744"/>
    </source>
</evidence>
<organism evidence="2 3">
    <name type="scientific">Ilyodon furcidens</name>
    <name type="common">goldbreast splitfin</name>
    <dbReference type="NCBI Taxonomy" id="33524"/>
    <lineage>
        <taxon>Eukaryota</taxon>
        <taxon>Metazoa</taxon>
        <taxon>Chordata</taxon>
        <taxon>Craniata</taxon>
        <taxon>Vertebrata</taxon>
        <taxon>Euteleostomi</taxon>
        <taxon>Actinopterygii</taxon>
        <taxon>Neopterygii</taxon>
        <taxon>Teleostei</taxon>
        <taxon>Neoteleostei</taxon>
        <taxon>Acanthomorphata</taxon>
        <taxon>Ovalentaria</taxon>
        <taxon>Atherinomorphae</taxon>
        <taxon>Cyprinodontiformes</taxon>
        <taxon>Goodeidae</taxon>
        <taxon>Ilyodon</taxon>
    </lineage>
</organism>
<protein>
    <recommendedName>
        <fullName evidence="1">LRRK2 ARM repeat domain-containing protein</fullName>
    </recommendedName>
</protein>
<dbReference type="SUPFAM" id="SSF48371">
    <property type="entry name" value="ARM repeat"/>
    <property type="match status" value="1"/>
</dbReference>
<keyword evidence="3" id="KW-1185">Reference proteome</keyword>